<evidence type="ECO:0000313" key="7">
    <source>
        <dbReference type="EMBL" id="VDH02671.1"/>
    </source>
</evidence>
<keyword evidence="2" id="KW-0547">Nucleotide-binding</keyword>
<dbReference type="EC" id="2.7.6.2" evidence="5"/>
<dbReference type="GO" id="GO:0006772">
    <property type="term" value="P:thiamine metabolic process"/>
    <property type="evidence" value="ECO:0007669"/>
    <property type="project" value="UniProtKB-UniRule"/>
</dbReference>
<dbReference type="SMART" id="SM00983">
    <property type="entry name" value="TPK_B1_binding"/>
    <property type="match status" value="1"/>
</dbReference>
<name>A0A7Z8YM29_9FLAO</name>
<dbReference type="GO" id="GO:0030975">
    <property type="term" value="F:thiamine binding"/>
    <property type="evidence" value="ECO:0007669"/>
    <property type="project" value="InterPro"/>
</dbReference>
<protein>
    <recommendedName>
        <fullName evidence="5">Thiamine diphosphokinase</fullName>
        <ecNumber evidence="5">2.7.6.2</ecNumber>
    </recommendedName>
</protein>
<comment type="caution">
    <text evidence="7">The sequence shown here is derived from an EMBL/GenBank/DDBJ whole genome shotgun (WGS) entry which is preliminary data.</text>
</comment>
<dbReference type="InterPro" id="IPR007371">
    <property type="entry name" value="TPK_catalytic"/>
</dbReference>
<dbReference type="Gene3D" id="3.40.50.10240">
    <property type="entry name" value="Thiamin pyrophosphokinase, catalytic domain"/>
    <property type="match status" value="1"/>
</dbReference>
<dbReference type="RefSeq" id="WP_125150411.1">
    <property type="nucleotide sequence ID" value="NZ_UYIV01000001.1"/>
</dbReference>
<keyword evidence="3 7" id="KW-0418">Kinase</keyword>
<dbReference type="SUPFAM" id="SSF63999">
    <property type="entry name" value="Thiamin pyrophosphokinase, catalytic domain"/>
    <property type="match status" value="1"/>
</dbReference>
<dbReference type="Pfam" id="PF04265">
    <property type="entry name" value="TPK_B1_binding"/>
    <property type="match status" value="1"/>
</dbReference>
<dbReference type="SUPFAM" id="SSF63862">
    <property type="entry name" value="Thiamin pyrophosphokinase, substrate-binding domain"/>
    <property type="match status" value="1"/>
</dbReference>
<gene>
    <name evidence="7" type="ORF">NCTC12929_00127</name>
</gene>
<evidence type="ECO:0000259" key="6">
    <source>
        <dbReference type="SMART" id="SM00983"/>
    </source>
</evidence>
<dbReference type="EMBL" id="UYIV01000001">
    <property type="protein sequence ID" value="VDH02671.1"/>
    <property type="molecule type" value="Genomic_DNA"/>
</dbReference>
<dbReference type="InterPro" id="IPR007373">
    <property type="entry name" value="Thiamin_PyroPKinase_B1-bd"/>
</dbReference>
<dbReference type="CDD" id="cd07995">
    <property type="entry name" value="TPK"/>
    <property type="match status" value="1"/>
</dbReference>
<dbReference type="NCBIfam" id="TIGR01378">
    <property type="entry name" value="thi_PPkinase"/>
    <property type="match status" value="1"/>
</dbReference>
<proteinExistence type="predicted"/>
<reference evidence="7 8" key="1">
    <citation type="submission" date="2018-11" db="EMBL/GenBank/DDBJ databases">
        <authorList>
            <consortium name="Pathogen Informatics"/>
        </authorList>
    </citation>
    <scope>NUCLEOTIDE SEQUENCE [LARGE SCALE GENOMIC DNA]</scope>
    <source>
        <strain evidence="7 8">NCTC12929</strain>
    </source>
</reference>
<accession>A0A7Z8YM29</accession>
<evidence type="ECO:0000256" key="5">
    <source>
        <dbReference type="NCBIfam" id="TIGR01378"/>
    </source>
</evidence>
<dbReference type="GO" id="GO:0009229">
    <property type="term" value="P:thiamine diphosphate biosynthetic process"/>
    <property type="evidence" value="ECO:0007669"/>
    <property type="project" value="InterPro"/>
</dbReference>
<dbReference type="GO" id="GO:0005524">
    <property type="term" value="F:ATP binding"/>
    <property type="evidence" value="ECO:0007669"/>
    <property type="project" value="UniProtKB-KW"/>
</dbReference>
<dbReference type="GO" id="GO:0004788">
    <property type="term" value="F:thiamine diphosphokinase activity"/>
    <property type="evidence" value="ECO:0007669"/>
    <property type="project" value="UniProtKB-UniRule"/>
</dbReference>
<evidence type="ECO:0000256" key="2">
    <source>
        <dbReference type="ARBA" id="ARBA00022741"/>
    </source>
</evidence>
<dbReference type="AlphaFoldDB" id="A0A7Z8YM29"/>
<feature type="domain" description="Thiamin pyrophosphokinase thiamin-binding" evidence="6">
    <location>
        <begin position="131"/>
        <end position="202"/>
    </location>
</feature>
<dbReference type="InterPro" id="IPR036759">
    <property type="entry name" value="TPK_catalytic_sf"/>
</dbReference>
<evidence type="ECO:0000256" key="1">
    <source>
        <dbReference type="ARBA" id="ARBA00022679"/>
    </source>
</evidence>
<evidence type="ECO:0000313" key="8">
    <source>
        <dbReference type="Proteomes" id="UP000270205"/>
    </source>
</evidence>
<dbReference type="InterPro" id="IPR053149">
    <property type="entry name" value="TPK"/>
</dbReference>
<dbReference type="InterPro" id="IPR036371">
    <property type="entry name" value="TPK_B1-bd_sf"/>
</dbReference>
<keyword evidence="1" id="KW-0808">Transferase</keyword>
<dbReference type="Pfam" id="PF04263">
    <property type="entry name" value="TPK_catalytic"/>
    <property type="match status" value="1"/>
</dbReference>
<dbReference type="Proteomes" id="UP000270205">
    <property type="component" value="Unassembled WGS sequence"/>
</dbReference>
<dbReference type="PANTHER" id="PTHR41299">
    <property type="entry name" value="THIAMINE PYROPHOSPHOKINASE"/>
    <property type="match status" value="1"/>
</dbReference>
<dbReference type="InterPro" id="IPR006282">
    <property type="entry name" value="Thi_PPkinase"/>
</dbReference>
<evidence type="ECO:0000256" key="3">
    <source>
        <dbReference type="ARBA" id="ARBA00022777"/>
    </source>
</evidence>
<organism evidence="7 8">
    <name type="scientific">Bergeyella zoohelcum</name>
    <dbReference type="NCBI Taxonomy" id="1015"/>
    <lineage>
        <taxon>Bacteria</taxon>
        <taxon>Pseudomonadati</taxon>
        <taxon>Bacteroidota</taxon>
        <taxon>Flavobacteriia</taxon>
        <taxon>Flavobacteriales</taxon>
        <taxon>Weeksellaceae</taxon>
        <taxon>Bergeyella</taxon>
    </lineage>
</organism>
<evidence type="ECO:0000256" key="4">
    <source>
        <dbReference type="ARBA" id="ARBA00022840"/>
    </source>
</evidence>
<dbReference type="GO" id="GO:0016301">
    <property type="term" value="F:kinase activity"/>
    <property type="evidence" value="ECO:0007669"/>
    <property type="project" value="UniProtKB-KW"/>
</dbReference>
<sequence length="214" mass="24746">MKGLLILNGQMPHQFPDTEDYAFIACTDGALNKLIRRKFDLQKIDLISGDFDSYPPLSPEQKAIIENKIIHTPDQDKTDFHKALEIIKNEKITELDIYGGSGEEMDHFLGNLTTAFQFKDEINLVFHDDYGKYFFISKEIVLYDIKNCNISIYPFPEVKNVQSKGLQWELKNHHFSITQRIGTRNRAIEDTVKIQYETGNLLLFVGNKSEIKLQ</sequence>
<dbReference type="PANTHER" id="PTHR41299:SF1">
    <property type="entry name" value="THIAMINE PYROPHOSPHOKINASE"/>
    <property type="match status" value="1"/>
</dbReference>
<keyword evidence="4" id="KW-0067">ATP-binding</keyword>